<dbReference type="PANTHER" id="PTHR45633">
    <property type="entry name" value="60 KDA HEAT SHOCK PROTEIN, MITOCHONDRIAL"/>
    <property type="match status" value="1"/>
</dbReference>
<reference evidence="4 5" key="1">
    <citation type="journal article" date="2015" name="Proc. Natl. Acad. Sci. U.S.A.">
        <title>The resurrection genome of Boea hygrometrica: A blueprint for survival of dehydration.</title>
        <authorList>
            <person name="Xiao L."/>
            <person name="Yang G."/>
            <person name="Zhang L."/>
            <person name="Yang X."/>
            <person name="Zhao S."/>
            <person name="Ji Z."/>
            <person name="Zhou Q."/>
            <person name="Hu M."/>
            <person name="Wang Y."/>
            <person name="Chen M."/>
            <person name="Xu Y."/>
            <person name="Jin H."/>
            <person name="Xiao X."/>
            <person name="Hu G."/>
            <person name="Bao F."/>
            <person name="Hu Y."/>
            <person name="Wan P."/>
            <person name="Li L."/>
            <person name="Deng X."/>
            <person name="Kuang T."/>
            <person name="Xiang C."/>
            <person name="Zhu J.K."/>
            <person name="Oliver M.J."/>
            <person name="He Y."/>
        </authorList>
    </citation>
    <scope>NUCLEOTIDE SEQUENCE [LARGE SCALE GENOMIC DNA]</scope>
    <source>
        <strain evidence="5">cv. XS01</strain>
    </source>
</reference>
<protein>
    <submittedName>
        <fullName evidence="4">RuBisCO large subunit-binding protein subunit beta, chloroplastic</fullName>
    </submittedName>
</protein>
<dbReference type="OrthoDB" id="1734696at2759"/>
<evidence type="ECO:0000256" key="3">
    <source>
        <dbReference type="SAM" id="MobiDB-lite"/>
    </source>
</evidence>
<dbReference type="Proteomes" id="UP000250235">
    <property type="component" value="Unassembled WGS sequence"/>
</dbReference>
<dbReference type="GO" id="GO:0042026">
    <property type="term" value="P:protein refolding"/>
    <property type="evidence" value="ECO:0007669"/>
    <property type="project" value="InterPro"/>
</dbReference>
<dbReference type="EMBL" id="KV014070">
    <property type="protein sequence ID" value="KZV22811.1"/>
    <property type="molecule type" value="Genomic_DNA"/>
</dbReference>
<name>A0A2Z7ALX4_9LAMI</name>
<evidence type="ECO:0000313" key="5">
    <source>
        <dbReference type="Proteomes" id="UP000250235"/>
    </source>
</evidence>
<dbReference type="Gene3D" id="3.50.7.10">
    <property type="entry name" value="GroEL"/>
    <property type="match status" value="1"/>
</dbReference>
<proteinExistence type="inferred from homology"/>
<feature type="region of interest" description="Disordered" evidence="3">
    <location>
        <begin position="139"/>
        <end position="168"/>
    </location>
</feature>
<keyword evidence="2" id="KW-0143">Chaperone</keyword>
<evidence type="ECO:0000313" key="4">
    <source>
        <dbReference type="EMBL" id="KZV22811.1"/>
    </source>
</evidence>
<evidence type="ECO:0000256" key="2">
    <source>
        <dbReference type="ARBA" id="ARBA00023186"/>
    </source>
</evidence>
<evidence type="ECO:0000256" key="1">
    <source>
        <dbReference type="ARBA" id="ARBA00006607"/>
    </source>
</evidence>
<dbReference type="InterPro" id="IPR001844">
    <property type="entry name" value="Cpn60/GroEL"/>
</dbReference>
<comment type="similarity">
    <text evidence="1">Belongs to the chaperonin (HSP60) family.</text>
</comment>
<organism evidence="4 5">
    <name type="scientific">Dorcoceras hygrometricum</name>
    <dbReference type="NCBI Taxonomy" id="472368"/>
    <lineage>
        <taxon>Eukaryota</taxon>
        <taxon>Viridiplantae</taxon>
        <taxon>Streptophyta</taxon>
        <taxon>Embryophyta</taxon>
        <taxon>Tracheophyta</taxon>
        <taxon>Spermatophyta</taxon>
        <taxon>Magnoliopsida</taxon>
        <taxon>eudicotyledons</taxon>
        <taxon>Gunneridae</taxon>
        <taxon>Pentapetalae</taxon>
        <taxon>asterids</taxon>
        <taxon>lamiids</taxon>
        <taxon>Lamiales</taxon>
        <taxon>Gesneriaceae</taxon>
        <taxon>Didymocarpoideae</taxon>
        <taxon>Trichosporeae</taxon>
        <taxon>Loxocarpinae</taxon>
        <taxon>Dorcoceras</taxon>
    </lineage>
</organism>
<dbReference type="InterPro" id="IPR027409">
    <property type="entry name" value="GroEL-like_apical_dom_sf"/>
</dbReference>
<gene>
    <name evidence="4" type="ORF">F511_34277</name>
</gene>
<dbReference type="SUPFAM" id="SSF52029">
    <property type="entry name" value="GroEL apical domain-like"/>
    <property type="match status" value="1"/>
</dbReference>
<keyword evidence="5" id="KW-1185">Reference proteome</keyword>
<dbReference type="AlphaFoldDB" id="A0A2Z7ALX4"/>
<sequence length="168" mass="18568">MAVEFEKSKLLLGDKKITNARDLINVLEEASKGGYSSLMMDEDIEQETLGTRGVNKMRGALKVAALKTPGFGERKSQYLDDIASSVAKTFFMSDCVVVEIIAVTGRNEQLQEDTWEDIIAFTAQFQDFNLGDKVASKNGGIVMGQTNDEPNKRARPKPKDRSRINSMG</sequence>
<feature type="compositionally biased region" description="Basic and acidic residues" evidence="3">
    <location>
        <begin position="149"/>
        <end position="168"/>
    </location>
</feature>
<accession>A0A2Z7ALX4</accession>
<dbReference type="GO" id="GO:0140662">
    <property type="term" value="F:ATP-dependent protein folding chaperone"/>
    <property type="evidence" value="ECO:0007669"/>
    <property type="project" value="InterPro"/>
</dbReference>